<feature type="compositionally biased region" description="Polar residues" evidence="3">
    <location>
        <begin position="229"/>
        <end position="258"/>
    </location>
</feature>
<proteinExistence type="predicted"/>
<feature type="region of interest" description="Disordered" evidence="3">
    <location>
        <begin position="222"/>
        <end position="280"/>
    </location>
</feature>
<reference evidence="5 6" key="1">
    <citation type="submission" date="2021-01" db="EMBL/GenBank/DDBJ databases">
        <title>Whole genome shotgun sequence of Plantactinospora endophytica NBRC 110450.</title>
        <authorList>
            <person name="Komaki H."/>
            <person name="Tamura T."/>
        </authorList>
    </citation>
    <scope>NUCLEOTIDE SEQUENCE [LARGE SCALE GENOMIC DNA]</scope>
    <source>
        <strain evidence="5 6">NBRC 110450</strain>
    </source>
</reference>
<sequence>MARRRLGFWRRFAVSVVKPTLTVWTRRDWRGMEHIPSSGGVILVPNHLSHFDPLVSAHYIYDAGRWPSYLGKASVFKVPVIGKILLKCRQIPVERGTVDAARSLDALDRAVRSGAAVVIYPEGTTTREPELWPMRGKTGAARLALATGAPVVPIAMWGPQRIFDPRTKKFSLRPRTPVTVVAGPPVDLSRWAGAAPGKAVLDEMTDAIMLRLRDMLAEIRDETPPPIWSPQQNRRVEEQQNPGADGQQNLGADGQQNLGADGQPGGRTEEQPERRTGDRA</sequence>
<dbReference type="PANTHER" id="PTHR10434:SF55">
    <property type="entry name" value="POSSIBLE ACYLTRANSFERASE"/>
    <property type="match status" value="1"/>
</dbReference>
<gene>
    <name evidence="5" type="ORF">Pen02_14140</name>
</gene>
<dbReference type="EMBL" id="BONW01000004">
    <property type="protein sequence ID" value="GIG86478.1"/>
    <property type="molecule type" value="Genomic_DNA"/>
</dbReference>
<dbReference type="SUPFAM" id="SSF69593">
    <property type="entry name" value="Glycerol-3-phosphate (1)-acyltransferase"/>
    <property type="match status" value="1"/>
</dbReference>
<evidence type="ECO:0000313" key="6">
    <source>
        <dbReference type="Proteomes" id="UP000646749"/>
    </source>
</evidence>
<keyword evidence="6" id="KW-1185">Reference proteome</keyword>
<evidence type="ECO:0000259" key="4">
    <source>
        <dbReference type="SMART" id="SM00563"/>
    </source>
</evidence>
<evidence type="ECO:0000256" key="1">
    <source>
        <dbReference type="ARBA" id="ARBA00022679"/>
    </source>
</evidence>
<dbReference type="InterPro" id="IPR002123">
    <property type="entry name" value="Plipid/glycerol_acylTrfase"/>
</dbReference>
<feature type="compositionally biased region" description="Basic and acidic residues" evidence="3">
    <location>
        <begin position="267"/>
        <end position="280"/>
    </location>
</feature>
<dbReference type="Proteomes" id="UP000646749">
    <property type="component" value="Unassembled WGS sequence"/>
</dbReference>
<evidence type="ECO:0000313" key="5">
    <source>
        <dbReference type="EMBL" id="GIG86478.1"/>
    </source>
</evidence>
<comment type="caution">
    <text evidence="5">The sequence shown here is derived from an EMBL/GenBank/DDBJ whole genome shotgun (WGS) entry which is preliminary data.</text>
</comment>
<dbReference type="SMART" id="SM00563">
    <property type="entry name" value="PlsC"/>
    <property type="match status" value="1"/>
</dbReference>
<dbReference type="CDD" id="cd07989">
    <property type="entry name" value="LPLAT_AGPAT-like"/>
    <property type="match status" value="1"/>
</dbReference>
<keyword evidence="2 5" id="KW-0012">Acyltransferase</keyword>
<accession>A0ABQ4DVM5</accession>
<name>A0ABQ4DVM5_9ACTN</name>
<keyword evidence="1" id="KW-0808">Transferase</keyword>
<evidence type="ECO:0000256" key="2">
    <source>
        <dbReference type="ARBA" id="ARBA00023315"/>
    </source>
</evidence>
<feature type="domain" description="Phospholipid/glycerol acyltransferase" evidence="4">
    <location>
        <begin position="41"/>
        <end position="159"/>
    </location>
</feature>
<dbReference type="Pfam" id="PF01553">
    <property type="entry name" value="Acyltransferase"/>
    <property type="match status" value="1"/>
</dbReference>
<protein>
    <submittedName>
        <fullName evidence="5">1-acyl-sn-glycerol-3-phosphate acyltransferase</fullName>
    </submittedName>
</protein>
<dbReference type="PANTHER" id="PTHR10434">
    <property type="entry name" value="1-ACYL-SN-GLYCEROL-3-PHOSPHATE ACYLTRANSFERASE"/>
    <property type="match status" value="1"/>
</dbReference>
<evidence type="ECO:0000256" key="3">
    <source>
        <dbReference type="SAM" id="MobiDB-lite"/>
    </source>
</evidence>
<dbReference type="GO" id="GO:0016746">
    <property type="term" value="F:acyltransferase activity"/>
    <property type="evidence" value="ECO:0007669"/>
    <property type="project" value="UniProtKB-KW"/>
</dbReference>
<organism evidence="5 6">
    <name type="scientific">Plantactinospora endophytica</name>
    <dbReference type="NCBI Taxonomy" id="673535"/>
    <lineage>
        <taxon>Bacteria</taxon>
        <taxon>Bacillati</taxon>
        <taxon>Actinomycetota</taxon>
        <taxon>Actinomycetes</taxon>
        <taxon>Micromonosporales</taxon>
        <taxon>Micromonosporaceae</taxon>
        <taxon>Plantactinospora</taxon>
    </lineage>
</organism>